<accession>W2QQA9</accession>
<evidence type="ECO:0000313" key="3">
    <source>
        <dbReference type="Proteomes" id="UP000018817"/>
    </source>
</evidence>
<feature type="compositionally biased region" description="Basic and acidic residues" evidence="1">
    <location>
        <begin position="113"/>
        <end position="130"/>
    </location>
</feature>
<evidence type="ECO:0000313" key="2">
    <source>
        <dbReference type="EMBL" id="ETN15377.1"/>
    </source>
</evidence>
<evidence type="ECO:0000256" key="1">
    <source>
        <dbReference type="SAM" id="MobiDB-lite"/>
    </source>
</evidence>
<sequence>MQNVADSFANSVNFAVEVVGIMSFHTNYENKYSSLYNMDQTAVFIDHHGKLTVDSYETRNIDIVHGAAENTGRCSSFGCMSVEHTEQEKKKPDLASKCHRVPHATFGQSKTSQDGKHSRNARDRVHDTDSVHPTGCYYPKSANGCQLNADLQEEDRKPLRAISY</sequence>
<reference evidence="2 3" key="2">
    <citation type="submission" date="2013-11" db="EMBL/GenBank/DDBJ databases">
        <title>The Genome Sequence of Phytophthora parasitica INRA-310.</title>
        <authorList>
            <consortium name="The Broad Institute Genomics Platform"/>
            <person name="Russ C."/>
            <person name="Tyler B."/>
            <person name="Panabieres F."/>
            <person name="Shan W."/>
            <person name="Tripathy S."/>
            <person name="Grunwald N."/>
            <person name="Machado M."/>
            <person name="Johnson C.S."/>
            <person name="Arredondo F."/>
            <person name="Hong C."/>
            <person name="Coffey M."/>
            <person name="Young S.K."/>
            <person name="Zeng Q."/>
            <person name="Gargeya S."/>
            <person name="Fitzgerald M."/>
            <person name="Abouelleil A."/>
            <person name="Alvarado L."/>
            <person name="Chapman S.B."/>
            <person name="Gainer-Dewar J."/>
            <person name="Goldberg J."/>
            <person name="Griggs A."/>
            <person name="Gujja S."/>
            <person name="Hansen M."/>
            <person name="Howarth C."/>
            <person name="Imamovic A."/>
            <person name="Ireland A."/>
            <person name="Larimer J."/>
            <person name="McCowan C."/>
            <person name="Murphy C."/>
            <person name="Pearson M."/>
            <person name="Poon T.W."/>
            <person name="Priest M."/>
            <person name="Roberts A."/>
            <person name="Saif S."/>
            <person name="Shea T."/>
            <person name="Sykes S."/>
            <person name="Wortman J."/>
            <person name="Nusbaum C."/>
            <person name="Birren B."/>
        </authorList>
    </citation>
    <scope>NUCLEOTIDE SEQUENCE [LARGE SCALE GENOMIC DNA]</scope>
    <source>
        <strain evidence="2 3">INRA-310</strain>
    </source>
</reference>
<reference evidence="3" key="1">
    <citation type="submission" date="2011-12" db="EMBL/GenBank/DDBJ databases">
        <authorList>
            <consortium name="The Broad Institute Genome Sequencing Platform"/>
            <person name="Russ C."/>
            <person name="Tyler B."/>
            <person name="Panabieres F."/>
            <person name="Shan W."/>
            <person name="Tripathy S."/>
            <person name="Grunwald N."/>
            <person name="Machado M."/>
            <person name="Young S.K."/>
            <person name="Zeng Q."/>
            <person name="Gargeya S."/>
            <person name="Fitzgerald M."/>
            <person name="Haas B."/>
            <person name="Abouelleil A."/>
            <person name="Alvarado L."/>
            <person name="Arachchi H.M."/>
            <person name="Berlin A."/>
            <person name="Chapman S.B."/>
            <person name="Gearin G."/>
            <person name="Goldberg J."/>
            <person name="Griggs A."/>
            <person name="Gujja S."/>
            <person name="Hansen M."/>
            <person name="Heiman D."/>
            <person name="Howarth C."/>
            <person name="Larimer J."/>
            <person name="Lui A."/>
            <person name="MacDonald P.J.P."/>
            <person name="McCowen C."/>
            <person name="Montmayeur A."/>
            <person name="Murphy C."/>
            <person name="Neiman D."/>
            <person name="Pearson M."/>
            <person name="Priest M."/>
            <person name="Roberts A."/>
            <person name="Saif S."/>
            <person name="Shea T."/>
            <person name="Sisk P."/>
            <person name="Stolte C."/>
            <person name="Sykes S."/>
            <person name="Wortman J."/>
            <person name="Nusbaum C."/>
            <person name="Birren B."/>
        </authorList>
    </citation>
    <scope>NUCLEOTIDE SEQUENCE [LARGE SCALE GENOMIC DNA]</scope>
    <source>
        <strain evidence="3">INRA-310</strain>
    </source>
</reference>
<dbReference type="Proteomes" id="UP000018817">
    <property type="component" value="Unassembled WGS sequence"/>
</dbReference>
<dbReference type="GeneID" id="20190532"/>
<gene>
    <name evidence="2" type="ORF">PPTG_21933</name>
</gene>
<proteinExistence type="predicted"/>
<dbReference type="VEuPathDB" id="FungiDB:PPTG_21933"/>
<feature type="region of interest" description="Disordered" evidence="1">
    <location>
        <begin position="103"/>
        <end position="133"/>
    </location>
</feature>
<organism evidence="2 3">
    <name type="scientific">Phytophthora nicotianae (strain INRA-310)</name>
    <name type="common">Phytophthora parasitica</name>
    <dbReference type="NCBI Taxonomy" id="761204"/>
    <lineage>
        <taxon>Eukaryota</taxon>
        <taxon>Sar</taxon>
        <taxon>Stramenopiles</taxon>
        <taxon>Oomycota</taxon>
        <taxon>Peronosporomycetes</taxon>
        <taxon>Peronosporales</taxon>
        <taxon>Peronosporaceae</taxon>
        <taxon>Phytophthora</taxon>
    </lineage>
</organism>
<name>W2QQA9_PHYN3</name>
<protein>
    <submittedName>
        <fullName evidence="2">Uncharacterized protein</fullName>
    </submittedName>
</protein>
<dbReference type="RefSeq" id="XP_008899349.1">
    <property type="nucleotide sequence ID" value="XM_008901101.1"/>
</dbReference>
<dbReference type="EMBL" id="KI669570">
    <property type="protein sequence ID" value="ETN15377.1"/>
    <property type="molecule type" value="Genomic_DNA"/>
</dbReference>
<dbReference type="AlphaFoldDB" id="W2QQA9"/>